<sequence length="139" mass="14978">MCGAFAVLQQGCISWRHLRGSELIRTFLMEMYAKRVRACVECLLLALLSFSLVRGHTTNRPSANPVEGSGAGANVRSLKSVLENTVSPAFGATIIIIITVIVSGSAYLCFLKYVCTGCCKATQVAPVTHLDPNKSEEQV</sequence>
<dbReference type="EMBL" id="CM055738">
    <property type="protein sequence ID" value="KAJ8004593.1"/>
    <property type="molecule type" value="Genomic_DNA"/>
</dbReference>
<dbReference type="Proteomes" id="UP001157502">
    <property type="component" value="Chromosome 11"/>
</dbReference>
<keyword evidence="2" id="KW-1185">Reference proteome</keyword>
<reference evidence="1" key="1">
    <citation type="submission" date="2021-05" db="EMBL/GenBank/DDBJ databases">
        <authorList>
            <person name="Pan Q."/>
            <person name="Jouanno E."/>
            <person name="Zahm M."/>
            <person name="Klopp C."/>
            <person name="Cabau C."/>
            <person name="Louis A."/>
            <person name="Berthelot C."/>
            <person name="Parey E."/>
            <person name="Roest Crollius H."/>
            <person name="Montfort J."/>
            <person name="Robinson-Rechavi M."/>
            <person name="Bouchez O."/>
            <person name="Lampietro C."/>
            <person name="Lopez Roques C."/>
            <person name="Donnadieu C."/>
            <person name="Postlethwait J."/>
            <person name="Bobe J."/>
            <person name="Dillon D."/>
            <person name="Chandos A."/>
            <person name="von Hippel F."/>
            <person name="Guiguen Y."/>
        </authorList>
    </citation>
    <scope>NUCLEOTIDE SEQUENCE</scope>
    <source>
        <strain evidence="1">YG-Jan2019</strain>
    </source>
</reference>
<proteinExistence type="predicted"/>
<organism evidence="1 2">
    <name type="scientific">Dallia pectoralis</name>
    <name type="common">Alaska blackfish</name>
    <dbReference type="NCBI Taxonomy" id="75939"/>
    <lineage>
        <taxon>Eukaryota</taxon>
        <taxon>Metazoa</taxon>
        <taxon>Chordata</taxon>
        <taxon>Craniata</taxon>
        <taxon>Vertebrata</taxon>
        <taxon>Euteleostomi</taxon>
        <taxon>Actinopterygii</taxon>
        <taxon>Neopterygii</taxon>
        <taxon>Teleostei</taxon>
        <taxon>Protacanthopterygii</taxon>
        <taxon>Esociformes</taxon>
        <taxon>Umbridae</taxon>
        <taxon>Dallia</taxon>
    </lineage>
</organism>
<protein>
    <submittedName>
        <fullName evidence="1">Uncharacterized protein</fullName>
    </submittedName>
</protein>
<evidence type="ECO:0000313" key="1">
    <source>
        <dbReference type="EMBL" id="KAJ8004593.1"/>
    </source>
</evidence>
<name>A0ACC2GLV5_DALPE</name>
<accession>A0ACC2GLV5</accession>
<comment type="caution">
    <text evidence="1">The sequence shown here is derived from an EMBL/GenBank/DDBJ whole genome shotgun (WGS) entry which is preliminary data.</text>
</comment>
<gene>
    <name evidence="1" type="ORF">DPEC_G00137900</name>
</gene>
<evidence type="ECO:0000313" key="2">
    <source>
        <dbReference type="Proteomes" id="UP001157502"/>
    </source>
</evidence>